<name>A0A7J5APF0_9FLAO</name>
<reference evidence="3 4" key="1">
    <citation type="submission" date="2019-09" db="EMBL/GenBank/DDBJ databases">
        <authorList>
            <person name="Cao W.R."/>
        </authorList>
    </citation>
    <scope>NUCLEOTIDE SEQUENCE [LARGE SCALE GENOMIC DNA]</scope>
    <source>
        <strain evidence="4">a4</strain>
    </source>
</reference>
<protein>
    <submittedName>
        <fullName evidence="3">YHYH protein</fullName>
    </submittedName>
</protein>
<dbReference type="Pfam" id="PF14240">
    <property type="entry name" value="YHYH"/>
    <property type="match status" value="1"/>
</dbReference>
<evidence type="ECO:0000313" key="4">
    <source>
        <dbReference type="Proteomes" id="UP000467305"/>
    </source>
</evidence>
<keyword evidence="4" id="KW-1185">Reference proteome</keyword>
<evidence type="ECO:0000313" key="3">
    <source>
        <dbReference type="EMBL" id="KAB1159479.1"/>
    </source>
</evidence>
<proteinExistence type="predicted"/>
<gene>
    <name evidence="3" type="ORF">F7018_03975</name>
</gene>
<dbReference type="PROSITE" id="PS51257">
    <property type="entry name" value="PROKAR_LIPOPROTEIN"/>
    <property type="match status" value="1"/>
</dbReference>
<evidence type="ECO:0000259" key="2">
    <source>
        <dbReference type="Pfam" id="PF14240"/>
    </source>
</evidence>
<organism evidence="3 4">
    <name type="scientific">Tenacibaculum aiptasiae</name>
    <dbReference type="NCBI Taxonomy" id="426481"/>
    <lineage>
        <taxon>Bacteria</taxon>
        <taxon>Pseudomonadati</taxon>
        <taxon>Bacteroidota</taxon>
        <taxon>Flavobacteriia</taxon>
        <taxon>Flavobacteriales</taxon>
        <taxon>Flavobacteriaceae</taxon>
        <taxon>Tenacibaculum</taxon>
    </lineage>
</organism>
<feature type="domain" description="YHYH" evidence="2">
    <location>
        <begin position="96"/>
        <end position="306"/>
    </location>
</feature>
<dbReference type="EMBL" id="WAAU01000008">
    <property type="protein sequence ID" value="KAB1159479.1"/>
    <property type="molecule type" value="Genomic_DNA"/>
</dbReference>
<evidence type="ECO:0000256" key="1">
    <source>
        <dbReference type="SAM" id="SignalP"/>
    </source>
</evidence>
<dbReference type="Proteomes" id="UP000467305">
    <property type="component" value="Unassembled WGS sequence"/>
</dbReference>
<dbReference type="OrthoDB" id="9796530at2"/>
<feature type="chain" id="PRO_5029791064" evidence="1">
    <location>
        <begin position="29"/>
        <end position="420"/>
    </location>
</feature>
<sequence>MKVYFSKSLAQFLTISLCTLLFSCSSNSGIHSDDPDIGEEPTIPCNVSEIFGNETSNAVCFEIDNNVRKVYTNNFPAHSYGPWAGPNTLAAQDFEYSMCLYPELTSTITEIKEDPSSQACGGGIIFGVSNQGINYSPFARLYWVNPNTQEENLNWHVEADFTLAMDSNGGHVNNVSRYHYHNIPKDYFTNDLKIDGTQHSPILGYAADGFPIYYKYLYTDATTKASNPTVSAFTSGYSLKQGNRPGDGVTAPDGAYDGTYIEDYEYTGADLDECGGRFAVTPEYPNGTYYYVLTDNWPYIPRCFKGKYVDNSFQISPGCPDSTAAQDCSTVAVTSINANVFDDLKNKLDSKLYEKLNDLDFGSRYADAKINQIKIYTTDGSLAYASNSTNELNSNTMHDLKSFYIQVDFSNGSITKKISA</sequence>
<keyword evidence="1" id="KW-0732">Signal</keyword>
<feature type="signal peptide" evidence="1">
    <location>
        <begin position="1"/>
        <end position="28"/>
    </location>
</feature>
<comment type="caution">
    <text evidence="3">The sequence shown here is derived from an EMBL/GenBank/DDBJ whole genome shotgun (WGS) entry which is preliminary data.</text>
</comment>
<dbReference type="AlphaFoldDB" id="A0A7J5APF0"/>
<dbReference type="RefSeq" id="WP_150898698.1">
    <property type="nucleotide sequence ID" value="NZ_WAAU01000008.1"/>
</dbReference>
<accession>A0A7J5APF0</accession>
<dbReference type="InterPro" id="IPR025924">
    <property type="entry name" value="YHYH_dom"/>
</dbReference>